<dbReference type="EMBL" id="CM000582">
    <property type="protein sequence ID" value="EWG40557.1"/>
    <property type="molecule type" value="Genomic_DNA"/>
</dbReference>
<dbReference type="EMBL" id="DS022244">
    <property type="protein sequence ID" value="EWG40557.1"/>
    <property type="molecule type" value="Genomic_DNA"/>
</dbReference>
<dbReference type="VEuPathDB" id="FungiDB:FVEG_02912"/>
<dbReference type="GeneID" id="30061090"/>
<evidence type="ECO:0000313" key="2">
    <source>
        <dbReference type="Proteomes" id="UP000009096"/>
    </source>
</evidence>
<dbReference type="RefSeq" id="XP_018746748.1">
    <property type="nucleotide sequence ID" value="XM_018890444.1"/>
</dbReference>
<sequence>MRISWRLGSGYVESVDDYIGVLVPLEEAHLYSQAAKAKGVGHGETREEGEMDDLEMKEEREGMLGGDAAEYTVDGLRKEMREGRRGQWTTYESECYI</sequence>
<name>W7M6N1_GIBM7</name>
<evidence type="ECO:0000313" key="1">
    <source>
        <dbReference type="EMBL" id="EWG40557.1"/>
    </source>
</evidence>
<dbReference type="AlphaFoldDB" id="W7M6N1"/>
<accession>W7M6N1</accession>
<dbReference type="eggNOG" id="KOG0253">
    <property type="taxonomic scope" value="Eukaryota"/>
</dbReference>
<keyword evidence="2" id="KW-1185">Reference proteome</keyword>
<organism evidence="1 2">
    <name type="scientific">Gibberella moniliformis (strain M3125 / FGSC 7600)</name>
    <name type="common">Maize ear and stalk rot fungus</name>
    <name type="synonym">Fusarium verticillioides</name>
    <dbReference type="NCBI Taxonomy" id="334819"/>
    <lineage>
        <taxon>Eukaryota</taxon>
        <taxon>Fungi</taxon>
        <taxon>Dikarya</taxon>
        <taxon>Ascomycota</taxon>
        <taxon>Pezizomycotina</taxon>
        <taxon>Sordariomycetes</taxon>
        <taxon>Hypocreomycetidae</taxon>
        <taxon>Hypocreales</taxon>
        <taxon>Nectriaceae</taxon>
        <taxon>Fusarium</taxon>
        <taxon>Fusarium fujikuroi species complex</taxon>
    </lineage>
</organism>
<protein>
    <submittedName>
        <fullName evidence="1">Uncharacterized protein</fullName>
    </submittedName>
</protein>
<gene>
    <name evidence="1" type="ORF">FVEG_02912</name>
</gene>
<dbReference type="KEGG" id="fvr:FVEG_02912"/>
<dbReference type="STRING" id="334819.W7M6N1"/>
<reference evidence="1 2" key="1">
    <citation type="journal article" date="2010" name="Nature">
        <title>Comparative genomics reveals mobile pathogenicity chromosomes in Fusarium.</title>
        <authorList>
            <person name="Ma L.J."/>
            <person name="van der Does H.C."/>
            <person name="Borkovich K.A."/>
            <person name="Coleman J.J."/>
            <person name="Daboussi M.J."/>
            <person name="Di Pietro A."/>
            <person name="Dufresne M."/>
            <person name="Freitag M."/>
            <person name="Grabherr M."/>
            <person name="Henrissat B."/>
            <person name="Houterman P.M."/>
            <person name="Kang S."/>
            <person name="Shim W.B."/>
            <person name="Woloshuk C."/>
            <person name="Xie X."/>
            <person name="Xu J.R."/>
            <person name="Antoniw J."/>
            <person name="Baker S.E."/>
            <person name="Bluhm B.H."/>
            <person name="Breakspear A."/>
            <person name="Brown D.W."/>
            <person name="Butchko R.A."/>
            <person name="Chapman S."/>
            <person name="Coulson R."/>
            <person name="Coutinho P.M."/>
            <person name="Danchin E.G."/>
            <person name="Diener A."/>
            <person name="Gale L.R."/>
            <person name="Gardiner D.M."/>
            <person name="Goff S."/>
            <person name="Hammond-Kosack K.E."/>
            <person name="Hilburn K."/>
            <person name="Hua-Van A."/>
            <person name="Jonkers W."/>
            <person name="Kazan K."/>
            <person name="Kodira C.D."/>
            <person name="Koehrsen M."/>
            <person name="Kumar L."/>
            <person name="Lee Y.H."/>
            <person name="Li L."/>
            <person name="Manners J.M."/>
            <person name="Miranda-Saavedra D."/>
            <person name="Mukherjee M."/>
            <person name="Park G."/>
            <person name="Park J."/>
            <person name="Park S.Y."/>
            <person name="Proctor R.H."/>
            <person name="Regev A."/>
            <person name="Ruiz-Roldan M.C."/>
            <person name="Sain D."/>
            <person name="Sakthikumar S."/>
            <person name="Sykes S."/>
            <person name="Schwartz D.C."/>
            <person name="Turgeon B.G."/>
            <person name="Wapinski I."/>
            <person name="Yoder O."/>
            <person name="Young S."/>
            <person name="Zeng Q."/>
            <person name="Zhou S."/>
            <person name="Galagan J."/>
            <person name="Cuomo C.A."/>
            <person name="Kistler H.C."/>
            <person name="Rep M."/>
        </authorList>
    </citation>
    <scope>NUCLEOTIDE SEQUENCE [LARGE SCALE GENOMIC DNA]</scope>
    <source>
        <strain evidence="2">M3125 / FGSC 7600</strain>
    </source>
</reference>
<dbReference type="Proteomes" id="UP000009096">
    <property type="component" value="Chromosome 5"/>
</dbReference>
<proteinExistence type="predicted"/>